<dbReference type="PROSITE" id="PS50082">
    <property type="entry name" value="WD_REPEATS_2"/>
    <property type="match status" value="2"/>
</dbReference>
<name>A0A8S1RP49_9CILI</name>
<keyword evidence="3" id="KW-1185">Reference proteome</keyword>
<comment type="caution">
    <text evidence="2">The sequence shown here is derived from an EMBL/GenBank/DDBJ whole genome shotgun (WGS) entry which is preliminary data.</text>
</comment>
<dbReference type="PANTHER" id="PTHR19920">
    <property type="entry name" value="WD40 PROTEIN CIAO1"/>
    <property type="match status" value="1"/>
</dbReference>
<dbReference type="AlphaFoldDB" id="A0A8S1RP49"/>
<dbReference type="Pfam" id="PF00400">
    <property type="entry name" value="WD40"/>
    <property type="match status" value="2"/>
</dbReference>
<proteinExistence type="predicted"/>
<gene>
    <name evidence="2" type="ORF">PSON_ATCC_30995.1.T2540008</name>
</gene>
<sequence length="314" mass="36611">MNQNKELLFFGSGEHLKVFYFKNNTMKFIQRLLGHQTLITVLNFFVKNKNVISGSEDSSLILWPASLISNRKFIIKLKGHKSIINCIVLTPKVEDQIFSGSDDNTIKIWSQSSQKWCRTQTFNQHHQSVQSMSINNERNKLISCSSQSQNILIMERSNGLHWQIAQQMKTYQEGASLAFITNNMFVYQPLLGTHLLLYTFNNKQHKFTQQRAIPIQKDISSCSSPYPAIYSEKKNILVFKHGDYIDVLRIRPISEIDCECYLLQTIQFENAPWMFGTINDSGDFLITWDSNSEKIQIRKYTELRRKWNKNSSIF</sequence>
<keyword evidence="1" id="KW-0853">WD repeat</keyword>
<dbReference type="InterPro" id="IPR001680">
    <property type="entry name" value="WD40_rpt"/>
</dbReference>
<feature type="repeat" description="WD" evidence="1">
    <location>
        <begin position="77"/>
        <end position="110"/>
    </location>
</feature>
<dbReference type="SMART" id="SM00320">
    <property type="entry name" value="WD40"/>
    <property type="match status" value="3"/>
</dbReference>
<dbReference type="EMBL" id="CAJJDN010000254">
    <property type="protein sequence ID" value="CAD8129978.1"/>
    <property type="molecule type" value="Genomic_DNA"/>
</dbReference>
<organism evidence="2 3">
    <name type="scientific">Paramecium sonneborni</name>
    <dbReference type="NCBI Taxonomy" id="65129"/>
    <lineage>
        <taxon>Eukaryota</taxon>
        <taxon>Sar</taxon>
        <taxon>Alveolata</taxon>
        <taxon>Ciliophora</taxon>
        <taxon>Intramacronucleata</taxon>
        <taxon>Oligohymenophorea</taxon>
        <taxon>Peniculida</taxon>
        <taxon>Parameciidae</taxon>
        <taxon>Paramecium</taxon>
    </lineage>
</organism>
<evidence type="ECO:0000313" key="3">
    <source>
        <dbReference type="Proteomes" id="UP000692954"/>
    </source>
</evidence>
<dbReference type="GO" id="GO:0097361">
    <property type="term" value="C:cytosolic [4Fe-4S] assembly targeting complex"/>
    <property type="evidence" value="ECO:0007669"/>
    <property type="project" value="TreeGrafter"/>
</dbReference>
<dbReference type="GO" id="GO:0016226">
    <property type="term" value="P:iron-sulfur cluster assembly"/>
    <property type="evidence" value="ECO:0007669"/>
    <property type="project" value="TreeGrafter"/>
</dbReference>
<evidence type="ECO:0000313" key="2">
    <source>
        <dbReference type="EMBL" id="CAD8129978.1"/>
    </source>
</evidence>
<dbReference type="OrthoDB" id="283099at2759"/>
<dbReference type="Proteomes" id="UP000692954">
    <property type="component" value="Unassembled WGS sequence"/>
</dbReference>
<feature type="repeat" description="WD" evidence="1">
    <location>
        <begin position="32"/>
        <end position="63"/>
    </location>
</feature>
<reference evidence="2" key="1">
    <citation type="submission" date="2021-01" db="EMBL/GenBank/DDBJ databases">
        <authorList>
            <consortium name="Genoscope - CEA"/>
            <person name="William W."/>
        </authorList>
    </citation>
    <scope>NUCLEOTIDE SEQUENCE</scope>
</reference>
<dbReference type="PANTHER" id="PTHR19920:SF0">
    <property type="entry name" value="CYTOSOLIC IRON-SULFUR PROTEIN ASSEMBLY PROTEIN CIAO1-RELATED"/>
    <property type="match status" value="1"/>
</dbReference>
<evidence type="ECO:0000256" key="1">
    <source>
        <dbReference type="PROSITE-ProRule" id="PRU00221"/>
    </source>
</evidence>
<protein>
    <submittedName>
        <fullName evidence="2">Uncharacterized protein</fullName>
    </submittedName>
</protein>
<accession>A0A8S1RP49</accession>
<dbReference type="PROSITE" id="PS50294">
    <property type="entry name" value="WD_REPEATS_REGION"/>
    <property type="match status" value="2"/>
</dbReference>